<evidence type="ECO:0000256" key="1">
    <source>
        <dbReference type="SAM" id="MobiDB-lite"/>
    </source>
</evidence>
<feature type="region of interest" description="Disordered" evidence="1">
    <location>
        <begin position="109"/>
        <end position="134"/>
    </location>
</feature>
<dbReference type="EMBL" id="JAUTXT010000009">
    <property type="protein sequence ID" value="KAK3676568.1"/>
    <property type="molecule type" value="Genomic_DNA"/>
</dbReference>
<name>A0AAE0WRA7_9PEZI</name>
<evidence type="ECO:0000259" key="2">
    <source>
        <dbReference type="Pfam" id="PF06985"/>
    </source>
</evidence>
<gene>
    <name evidence="3" type="ORF">LTR78_003342</name>
</gene>
<organism evidence="3 4">
    <name type="scientific">Recurvomyces mirabilis</name>
    <dbReference type="NCBI Taxonomy" id="574656"/>
    <lineage>
        <taxon>Eukaryota</taxon>
        <taxon>Fungi</taxon>
        <taxon>Dikarya</taxon>
        <taxon>Ascomycota</taxon>
        <taxon>Pezizomycotina</taxon>
        <taxon>Dothideomycetes</taxon>
        <taxon>Dothideomycetidae</taxon>
        <taxon>Mycosphaerellales</taxon>
        <taxon>Teratosphaeriaceae</taxon>
        <taxon>Recurvomyces</taxon>
    </lineage>
</organism>
<feature type="compositionally biased region" description="Basic and acidic residues" evidence="1">
    <location>
        <begin position="109"/>
        <end position="119"/>
    </location>
</feature>
<feature type="domain" description="Heterokaryon incompatibility" evidence="2">
    <location>
        <begin position="1"/>
        <end position="77"/>
    </location>
</feature>
<dbReference type="Pfam" id="PF06985">
    <property type="entry name" value="HET"/>
    <property type="match status" value="1"/>
</dbReference>
<dbReference type="InterPro" id="IPR010730">
    <property type="entry name" value="HET"/>
</dbReference>
<protein>
    <recommendedName>
        <fullName evidence="2">Heterokaryon incompatibility domain-containing protein</fullName>
    </recommendedName>
</protein>
<reference evidence="3" key="1">
    <citation type="submission" date="2023-07" db="EMBL/GenBank/DDBJ databases">
        <title>Black Yeasts Isolated from many extreme environments.</title>
        <authorList>
            <person name="Coleine C."/>
            <person name="Stajich J.E."/>
            <person name="Selbmann L."/>
        </authorList>
    </citation>
    <scope>NUCLEOTIDE SEQUENCE</scope>
    <source>
        <strain evidence="3">CCFEE 5485</strain>
    </source>
</reference>
<keyword evidence="4" id="KW-1185">Reference proteome</keyword>
<evidence type="ECO:0000313" key="4">
    <source>
        <dbReference type="Proteomes" id="UP001274830"/>
    </source>
</evidence>
<accession>A0AAE0WRA7</accession>
<sequence>MGDIYRRAFEVLIWLGETDEMTTEAIKWLNFIDDLPLGQRSFDLLDERFGLDFMTRQAIIAPTAKRRWFERVWTLQEYALALRDPVLLCGKHMFAATQLARLVDEKLSDRGTTDDEPRAVEPPQSPGRTCVPQDFRDFSKDRKNVGRETTFIIRPRLYMRCAIRESIKLTGHISLAGVWSLSALTRTSIAHDYVYGLLGLMDQKHRSHTVVDYDLEPDDVYRQYMTQVISTCYGILANRFDNTTFQDPGSRHPSWVPDLSRQDGSIAYMEDQVVSFACYSKSVRWLLGLWYGALDERHWQMLRDLSHPVHSLLFPGEQDCDAHEDSEDQKQTDDEHVVVCESLCKSVVAYTAHSSFITTTSDLPALSCRHAKVEDVLVYFHGFKGSFLVRPRRSHYAIVGWANVAAMESGQDVQHYCETYDVPEVTFRIG</sequence>
<proteinExistence type="predicted"/>
<comment type="caution">
    <text evidence="3">The sequence shown here is derived from an EMBL/GenBank/DDBJ whole genome shotgun (WGS) entry which is preliminary data.</text>
</comment>
<dbReference type="PANTHER" id="PTHR24148">
    <property type="entry name" value="ANKYRIN REPEAT DOMAIN-CONTAINING PROTEIN 39 HOMOLOG-RELATED"/>
    <property type="match status" value="1"/>
</dbReference>
<dbReference type="PANTHER" id="PTHR24148:SF82">
    <property type="entry name" value="HETEROKARYON INCOMPATIBILITY DOMAIN-CONTAINING PROTEIN"/>
    <property type="match status" value="1"/>
</dbReference>
<dbReference type="AlphaFoldDB" id="A0AAE0WRA7"/>
<dbReference type="Proteomes" id="UP001274830">
    <property type="component" value="Unassembled WGS sequence"/>
</dbReference>
<dbReference type="InterPro" id="IPR052895">
    <property type="entry name" value="HetReg/Transcr_Mod"/>
</dbReference>
<evidence type="ECO:0000313" key="3">
    <source>
        <dbReference type="EMBL" id="KAK3676568.1"/>
    </source>
</evidence>